<dbReference type="Proteomes" id="UP000179334">
    <property type="component" value="Unassembled WGS sequence"/>
</dbReference>
<name>A0A1F6T5H1_9PROT</name>
<dbReference type="AlphaFoldDB" id="A0A1F6T5H1"/>
<accession>A0A1F6T5H1</accession>
<gene>
    <name evidence="1" type="ORF">A2V91_07115</name>
</gene>
<protein>
    <submittedName>
        <fullName evidence="1">Uncharacterized protein</fullName>
    </submittedName>
</protein>
<dbReference type="EMBL" id="MFSR01000029">
    <property type="protein sequence ID" value="OGI40289.1"/>
    <property type="molecule type" value="Genomic_DNA"/>
</dbReference>
<reference evidence="1 2" key="1">
    <citation type="journal article" date="2016" name="Nat. Commun.">
        <title>Thousands of microbial genomes shed light on interconnected biogeochemical processes in an aquifer system.</title>
        <authorList>
            <person name="Anantharaman K."/>
            <person name="Brown C.T."/>
            <person name="Hug L.A."/>
            <person name="Sharon I."/>
            <person name="Castelle C.J."/>
            <person name="Probst A.J."/>
            <person name="Thomas B.C."/>
            <person name="Singh A."/>
            <person name="Wilkins M.J."/>
            <person name="Karaoz U."/>
            <person name="Brodie E.L."/>
            <person name="Williams K.H."/>
            <person name="Hubbard S.S."/>
            <person name="Banfield J.F."/>
        </authorList>
    </citation>
    <scope>NUCLEOTIDE SEQUENCE [LARGE SCALE GENOMIC DNA]</scope>
</reference>
<comment type="caution">
    <text evidence="1">The sequence shown here is derived from an EMBL/GenBank/DDBJ whole genome shotgun (WGS) entry which is preliminary data.</text>
</comment>
<proteinExistence type="predicted"/>
<sequence>MFKCQCLRGLEFANYPFLNEQIGEIFPNLLIIIKDGNRRLLPGAKATFLQFDQHRVLIDFFQKSCA</sequence>
<evidence type="ECO:0000313" key="1">
    <source>
        <dbReference type="EMBL" id="OGI40289.1"/>
    </source>
</evidence>
<organism evidence="1 2">
    <name type="scientific">Candidatus Muproteobacteria bacterium RBG_16_64_10</name>
    <dbReference type="NCBI Taxonomy" id="1817757"/>
    <lineage>
        <taxon>Bacteria</taxon>
        <taxon>Pseudomonadati</taxon>
        <taxon>Pseudomonadota</taxon>
        <taxon>Candidatus Muproteobacteria</taxon>
    </lineage>
</organism>
<evidence type="ECO:0000313" key="2">
    <source>
        <dbReference type="Proteomes" id="UP000179334"/>
    </source>
</evidence>